<dbReference type="GO" id="GO:0015627">
    <property type="term" value="C:type II protein secretion system complex"/>
    <property type="evidence" value="ECO:0007669"/>
    <property type="project" value="InterPro"/>
</dbReference>
<gene>
    <name evidence="1" type="ORF">BK658_19710</name>
</gene>
<dbReference type="AlphaFoldDB" id="A0A423GNH0"/>
<evidence type="ECO:0008006" key="3">
    <source>
        <dbReference type="Google" id="ProtNLM"/>
    </source>
</evidence>
<evidence type="ECO:0000313" key="1">
    <source>
        <dbReference type="EMBL" id="ROM93887.1"/>
    </source>
</evidence>
<evidence type="ECO:0000313" key="2">
    <source>
        <dbReference type="Proteomes" id="UP000284684"/>
    </source>
</evidence>
<comment type="caution">
    <text evidence="1">The sequence shown here is derived from an EMBL/GenBank/DDBJ whole genome shotgun (WGS) entry which is preliminary data.</text>
</comment>
<protein>
    <recommendedName>
        <fullName evidence="3">Type II secretion system protein M</fullName>
    </recommendedName>
</protein>
<organism evidence="1 2">
    <name type="scientific">Pseudomonas brassicacearum</name>
    <dbReference type="NCBI Taxonomy" id="930166"/>
    <lineage>
        <taxon>Bacteria</taxon>
        <taxon>Pseudomonadati</taxon>
        <taxon>Pseudomonadota</taxon>
        <taxon>Gammaproteobacteria</taxon>
        <taxon>Pseudomonadales</taxon>
        <taxon>Pseudomonadaceae</taxon>
        <taxon>Pseudomonas</taxon>
    </lineage>
</organism>
<sequence length="156" mass="17409">MAKKFAAWRRAKAACMKLGRNDRRTLRVLSGFSVLAMIYLGVIAPVSARLAAAEVRFEQARQLNLELIRTLSSVSVSSTTLSADLLRQELSQDRTLVGIELLNLSRQGRGTQSHLSGPAEPLLRWLASLEARGARVTQLRLISITEDKLEAYVYWQ</sequence>
<dbReference type="Pfam" id="PF04612">
    <property type="entry name" value="T2SSM"/>
    <property type="match status" value="1"/>
</dbReference>
<dbReference type="Proteomes" id="UP000284684">
    <property type="component" value="Unassembled WGS sequence"/>
</dbReference>
<accession>A0A423GNH0</accession>
<dbReference type="GO" id="GO:0015628">
    <property type="term" value="P:protein secretion by the type II secretion system"/>
    <property type="evidence" value="ECO:0007669"/>
    <property type="project" value="InterPro"/>
</dbReference>
<reference evidence="1 2" key="1">
    <citation type="submission" date="2016-10" db="EMBL/GenBank/DDBJ databases">
        <title>Comparative genome analysis of multiple Pseudomonas spp. focuses on biocontrol and plant growth promoting traits.</title>
        <authorList>
            <person name="Tao X.-Y."/>
            <person name="Taylor C.G."/>
        </authorList>
    </citation>
    <scope>NUCLEOTIDE SEQUENCE [LARGE SCALE GENOMIC DNA]</scope>
    <source>
        <strain evidence="1 2">37D10</strain>
    </source>
</reference>
<dbReference type="InterPro" id="IPR007690">
    <property type="entry name" value="T2SS_GspM"/>
</dbReference>
<dbReference type="EMBL" id="MOBI01000021">
    <property type="protein sequence ID" value="ROM93887.1"/>
    <property type="molecule type" value="Genomic_DNA"/>
</dbReference>
<dbReference type="RefSeq" id="WP_123583901.1">
    <property type="nucleotide sequence ID" value="NZ_MOBI01000021.1"/>
</dbReference>
<proteinExistence type="predicted"/>
<name>A0A423GNH0_9PSED</name>